<name>A0ABY5UYH4_9BACT</name>
<reference evidence="3" key="1">
    <citation type="journal article" date="2022" name="Cell">
        <title>Design, construction, and in vivo augmentation of a complex gut microbiome.</title>
        <authorList>
            <person name="Cheng A.G."/>
            <person name="Ho P.Y."/>
            <person name="Aranda-Diaz A."/>
            <person name="Jain S."/>
            <person name="Yu F.B."/>
            <person name="Meng X."/>
            <person name="Wang M."/>
            <person name="Iakiviak M."/>
            <person name="Nagashima K."/>
            <person name="Zhao A."/>
            <person name="Murugkar P."/>
            <person name="Patil A."/>
            <person name="Atabakhsh K."/>
            <person name="Weakley A."/>
            <person name="Yan J."/>
            <person name="Brumbaugh A.R."/>
            <person name="Higginbottom S."/>
            <person name="Dimas A."/>
            <person name="Shiver A.L."/>
            <person name="Deutschbauer A."/>
            <person name="Neff N."/>
            <person name="Sonnenburg J.L."/>
            <person name="Huang K.C."/>
            <person name="Fischbach M.A."/>
        </authorList>
    </citation>
    <scope>NUCLEOTIDE SEQUENCE</scope>
    <source>
        <strain evidence="3">AP11</strain>
    </source>
</reference>
<proteinExistence type="predicted"/>
<feature type="signal peptide" evidence="1">
    <location>
        <begin position="1"/>
        <end position="19"/>
    </location>
</feature>
<dbReference type="InterPro" id="IPR021255">
    <property type="entry name" value="DUF2807"/>
</dbReference>
<protein>
    <submittedName>
        <fullName evidence="3">DUF2807 domain-containing protein</fullName>
    </submittedName>
</protein>
<dbReference type="GeneID" id="82892089"/>
<feature type="domain" description="Putative auto-transporter adhesin head GIN" evidence="2">
    <location>
        <begin position="190"/>
        <end position="278"/>
    </location>
</feature>
<feature type="chain" id="PRO_5046250539" evidence="1">
    <location>
        <begin position="20"/>
        <end position="294"/>
    </location>
</feature>
<dbReference type="Pfam" id="PF10988">
    <property type="entry name" value="DUF2807"/>
    <property type="match status" value="2"/>
</dbReference>
<dbReference type="Gene3D" id="2.160.20.120">
    <property type="match status" value="1"/>
</dbReference>
<evidence type="ECO:0000313" key="4">
    <source>
        <dbReference type="Proteomes" id="UP001059295"/>
    </source>
</evidence>
<organism evidence="3 4">
    <name type="scientific">Alistipes ihumii AP11</name>
    <dbReference type="NCBI Taxonomy" id="1211813"/>
    <lineage>
        <taxon>Bacteria</taxon>
        <taxon>Pseudomonadati</taxon>
        <taxon>Bacteroidota</taxon>
        <taxon>Bacteroidia</taxon>
        <taxon>Bacteroidales</taxon>
        <taxon>Rikenellaceae</taxon>
        <taxon>Alistipes</taxon>
    </lineage>
</organism>
<gene>
    <name evidence="3" type="ORF">NQ491_10105</name>
</gene>
<sequence length="294" mass="30617">MRNWFVAFLAALWLLPSGAAPVTKKIEVSGFTGVVAGGIYDVTLIRADVCSAEVTCEADMADDLRIVVKQGRLVLEIDQSGWSSAERKKFSDLRPKAVVRLPVLSYLEIGGACRMETSGRFDAGERFDGRISGAASLSELCVGGESGNWDISGAASVRIDGKFDESLYVVSGAARAIVSETGVSVRAETIGAASLRLNISDASYSYVGATGAPSVTVTGRTGSLTIESSGAGRVNTAALNARRARVGCTGACSVDLNVSGELDVSVTGASRVTYSGDARIVSQSVSRASSLRKR</sequence>
<keyword evidence="1" id="KW-0732">Signal</keyword>
<evidence type="ECO:0000256" key="1">
    <source>
        <dbReference type="SAM" id="SignalP"/>
    </source>
</evidence>
<dbReference type="RefSeq" id="WP_019245677.1">
    <property type="nucleotide sequence ID" value="NZ_CAPH01000009.1"/>
</dbReference>
<evidence type="ECO:0000259" key="2">
    <source>
        <dbReference type="Pfam" id="PF10988"/>
    </source>
</evidence>
<dbReference type="Proteomes" id="UP001059295">
    <property type="component" value="Chromosome"/>
</dbReference>
<evidence type="ECO:0000313" key="3">
    <source>
        <dbReference type="EMBL" id="UWN56991.1"/>
    </source>
</evidence>
<accession>A0ABY5UYH4</accession>
<keyword evidence="4" id="KW-1185">Reference proteome</keyword>
<dbReference type="EMBL" id="CP102294">
    <property type="protein sequence ID" value="UWN56991.1"/>
    <property type="molecule type" value="Genomic_DNA"/>
</dbReference>
<feature type="domain" description="Putative auto-transporter adhesin head GIN" evidence="2">
    <location>
        <begin position="31"/>
        <end position="177"/>
    </location>
</feature>